<keyword evidence="1" id="KW-0812">Transmembrane</keyword>
<feature type="transmembrane region" description="Helical" evidence="1">
    <location>
        <begin position="12"/>
        <end position="40"/>
    </location>
</feature>
<name>A0ABX8X383_9CYAN</name>
<evidence type="ECO:0000256" key="1">
    <source>
        <dbReference type="SAM" id="Phobius"/>
    </source>
</evidence>
<dbReference type="Proteomes" id="UP000826540">
    <property type="component" value="Chromosome"/>
</dbReference>
<organism evidence="2 3">
    <name type="scientific">Sphaerospermopsis torques-reginae ITEP-024</name>
    <dbReference type="NCBI Taxonomy" id="984208"/>
    <lineage>
        <taxon>Bacteria</taxon>
        <taxon>Bacillati</taxon>
        <taxon>Cyanobacteriota</taxon>
        <taxon>Cyanophyceae</taxon>
        <taxon>Nostocales</taxon>
        <taxon>Aphanizomenonaceae</taxon>
        <taxon>Sphaerospermopsis</taxon>
        <taxon>Sphaerospermopsis torques-reginae</taxon>
    </lineage>
</organism>
<keyword evidence="3" id="KW-1185">Reference proteome</keyword>
<evidence type="ECO:0000313" key="2">
    <source>
        <dbReference type="EMBL" id="QYX33110.1"/>
    </source>
</evidence>
<sequence length="57" mass="6710">MEKITAAKPKNLLNSLTFVSFAPFAVQSYPVPWIILFPWIEINLQIWETPNYLVIFR</sequence>
<gene>
    <name evidence="2" type="ORF">K2F26_07225</name>
</gene>
<proteinExistence type="predicted"/>
<dbReference type="RefSeq" id="WP_220610926.1">
    <property type="nucleotide sequence ID" value="NZ_CP080598.1"/>
</dbReference>
<keyword evidence="1" id="KW-0472">Membrane</keyword>
<accession>A0ABX8X383</accession>
<protein>
    <submittedName>
        <fullName evidence="2">Uncharacterized protein</fullName>
    </submittedName>
</protein>
<reference evidence="2 3" key="1">
    <citation type="journal article" date="2022" name="J. Am. Chem. Soc.">
        <title>Biosynthesis of Guanitoxin Enables Global Environmental Detection in Freshwater Cyanobacteria.</title>
        <authorList>
            <person name="Lima S.T."/>
            <person name="Fallon T.R."/>
            <person name="Cordoza J.L."/>
            <person name="Chekan J.R."/>
            <person name="Delbaje E."/>
            <person name="Hopiavuori A.R."/>
            <person name="Alvarenga D.O."/>
            <person name="Wood S.M."/>
            <person name="Luhavaya H."/>
            <person name="Baumgartner J.T."/>
            <person name="Dorr F.A."/>
            <person name="Etchegaray A."/>
            <person name="Pinto E."/>
            <person name="McKinnie S.M.K."/>
            <person name="Fiore M.F."/>
            <person name="Moore B.S."/>
        </authorList>
    </citation>
    <scope>NUCLEOTIDE SEQUENCE [LARGE SCALE GENOMIC DNA]</scope>
    <source>
        <strain evidence="2 3">ITEP-024</strain>
    </source>
</reference>
<keyword evidence="1" id="KW-1133">Transmembrane helix</keyword>
<dbReference type="EMBL" id="CP080598">
    <property type="protein sequence ID" value="QYX33110.1"/>
    <property type="molecule type" value="Genomic_DNA"/>
</dbReference>
<evidence type="ECO:0000313" key="3">
    <source>
        <dbReference type="Proteomes" id="UP000826540"/>
    </source>
</evidence>